<sequence>MDTGRMLDVRGVFQVNAGHVRHAPPTGFAGLGVLRAFGFDVVEAEPVRRRKIPGGTVKIVFAMAGTVNGLSRGPAALVIGMHDRGGVATHSGRMCSAQLQLGPLAARRLLGVPLSEFRNGAVDLADLFGPQAQRFVERLAETPCWDERFALIADFLRARSAEADPDPVVAAAVARLRASRGRASITELATEIGWSRRHFARRFGDHIGLSPKSYASLARFSAALSRLTAAEAGGAPDLGELADQLGYYDQSHLTRDFQRYAGTSPARFHQAMSLSSNTSVVVPS</sequence>
<dbReference type="PANTHER" id="PTHR46796">
    <property type="entry name" value="HTH-TYPE TRANSCRIPTIONAL ACTIVATOR RHAS-RELATED"/>
    <property type="match status" value="1"/>
</dbReference>
<keyword evidence="6" id="KW-1185">Reference proteome</keyword>
<accession>A0ABS1M1Y1</accession>
<dbReference type="InterPro" id="IPR018060">
    <property type="entry name" value="HTH_AraC"/>
</dbReference>
<organism evidence="5 6">
    <name type="scientific">Nocardia acididurans</name>
    <dbReference type="NCBI Taxonomy" id="2802282"/>
    <lineage>
        <taxon>Bacteria</taxon>
        <taxon>Bacillati</taxon>
        <taxon>Actinomycetota</taxon>
        <taxon>Actinomycetes</taxon>
        <taxon>Mycobacteriales</taxon>
        <taxon>Nocardiaceae</taxon>
        <taxon>Nocardia</taxon>
    </lineage>
</organism>
<dbReference type="Proteomes" id="UP000602198">
    <property type="component" value="Unassembled WGS sequence"/>
</dbReference>
<dbReference type="EMBL" id="JAERRJ010000002">
    <property type="protein sequence ID" value="MBL1073824.1"/>
    <property type="molecule type" value="Genomic_DNA"/>
</dbReference>
<dbReference type="PANTHER" id="PTHR46796:SF15">
    <property type="entry name" value="BLL1074 PROTEIN"/>
    <property type="match status" value="1"/>
</dbReference>
<dbReference type="SUPFAM" id="SSF46689">
    <property type="entry name" value="Homeodomain-like"/>
    <property type="match status" value="2"/>
</dbReference>
<dbReference type="InterPro" id="IPR009057">
    <property type="entry name" value="Homeodomain-like_sf"/>
</dbReference>
<gene>
    <name evidence="5" type="ORF">JK358_05410</name>
</gene>
<evidence type="ECO:0000313" key="5">
    <source>
        <dbReference type="EMBL" id="MBL1073824.1"/>
    </source>
</evidence>
<reference evidence="5 6" key="1">
    <citation type="submission" date="2021-01" db="EMBL/GenBank/DDBJ databases">
        <title>WGS of actinomycetes isolated from Thailand.</title>
        <authorList>
            <person name="Thawai C."/>
        </authorList>
    </citation>
    <scope>NUCLEOTIDE SEQUENCE [LARGE SCALE GENOMIC DNA]</scope>
    <source>
        <strain evidence="5 6">LPG 2</strain>
    </source>
</reference>
<evidence type="ECO:0000313" key="6">
    <source>
        <dbReference type="Proteomes" id="UP000602198"/>
    </source>
</evidence>
<dbReference type="Pfam" id="PF12833">
    <property type="entry name" value="HTH_18"/>
    <property type="match status" value="1"/>
</dbReference>
<keyword evidence="3" id="KW-0804">Transcription</keyword>
<keyword evidence="1" id="KW-0805">Transcription regulation</keyword>
<dbReference type="Gene3D" id="1.10.10.60">
    <property type="entry name" value="Homeodomain-like"/>
    <property type="match status" value="1"/>
</dbReference>
<comment type="caution">
    <text evidence="5">The sequence shown here is derived from an EMBL/GenBank/DDBJ whole genome shotgun (WGS) entry which is preliminary data.</text>
</comment>
<feature type="domain" description="HTH araC/xylS-type" evidence="4">
    <location>
        <begin position="166"/>
        <end position="271"/>
    </location>
</feature>
<proteinExistence type="predicted"/>
<dbReference type="RefSeq" id="WP_201944345.1">
    <property type="nucleotide sequence ID" value="NZ_JAERRJ010000002.1"/>
</dbReference>
<dbReference type="InterPro" id="IPR050204">
    <property type="entry name" value="AraC_XylS_family_regulators"/>
</dbReference>
<keyword evidence="2" id="KW-0238">DNA-binding</keyword>
<evidence type="ECO:0000259" key="4">
    <source>
        <dbReference type="PROSITE" id="PS01124"/>
    </source>
</evidence>
<evidence type="ECO:0000256" key="1">
    <source>
        <dbReference type="ARBA" id="ARBA00023015"/>
    </source>
</evidence>
<evidence type="ECO:0000256" key="3">
    <source>
        <dbReference type="ARBA" id="ARBA00023163"/>
    </source>
</evidence>
<protein>
    <submittedName>
        <fullName evidence="5">AraC family transcriptional regulator</fullName>
    </submittedName>
</protein>
<dbReference type="SMART" id="SM00342">
    <property type="entry name" value="HTH_ARAC"/>
    <property type="match status" value="1"/>
</dbReference>
<name>A0ABS1M1Y1_9NOCA</name>
<evidence type="ECO:0000256" key="2">
    <source>
        <dbReference type="ARBA" id="ARBA00023125"/>
    </source>
</evidence>
<dbReference type="PROSITE" id="PS01124">
    <property type="entry name" value="HTH_ARAC_FAMILY_2"/>
    <property type="match status" value="1"/>
</dbReference>